<evidence type="ECO:0000313" key="1">
    <source>
        <dbReference type="EMBL" id="ABC29916.1"/>
    </source>
</evidence>
<dbReference type="KEGG" id="hch:HCH_03154"/>
<evidence type="ECO:0000313" key="2">
    <source>
        <dbReference type="Proteomes" id="UP000000238"/>
    </source>
</evidence>
<dbReference type="HOGENOM" id="CLU_2355793_0_0_6"/>
<keyword evidence="2" id="KW-1185">Reference proteome</keyword>
<sequence>MNNALLIDEAWSRIGVTYRKQEALTCINGKMRQLSELESDKALSEDILRQIRICKNWMDNLKRHLGGDDHITHHCLTTDELKLLEKMVVKLNDHGS</sequence>
<name>Q2SHF8_HAHCH</name>
<dbReference type="OrthoDB" id="9785252at2"/>
<organism evidence="1 2">
    <name type="scientific">Hahella chejuensis (strain KCTC 2396)</name>
    <dbReference type="NCBI Taxonomy" id="349521"/>
    <lineage>
        <taxon>Bacteria</taxon>
        <taxon>Pseudomonadati</taxon>
        <taxon>Pseudomonadota</taxon>
        <taxon>Gammaproteobacteria</taxon>
        <taxon>Oceanospirillales</taxon>
        <taxon>Hahellaceae</taxon>
        <taxon>Hahella</taxon>
    </lineage>
</organism>
<dbReference type="Proteomes" id="UP000000238">
    <property type="component" value="Chromosome"/>
</dbReference>
<dbReference type="EMBL" id="CP000155">
    <property type="protein sequence ID" value="ABC29916.1"/>
    <property type="molecule type" value="Genomic_DNA"/>
</dbReference>
<reference evidence="1 2" key="1">
    <citation type="journal article" date="2005" name="Nucleic Acids Res.">
        <title>Genomic blueprint of Hahella chejuensis, a marine microbe producing an algicidal agent.</title>
        <authorList>
            <person name="Jeong H."/>
            <person name="Yim J.H."/>
            <person name="Lee C."/>
            <person name="Choi S.-H."/>
            <person name="Park Y.K."/>
            <person name="Yoon S.H."/>
            <person name="Hur C.-G."/>
            <person name="Kang H.-Y."/>
            <person name="Kim D."/>
            <person name="Lee H.H."/>
            <person name="Park K.H."/>
            <person name="Park S.-H."/>
            <person name="Park H.-S."/>
            <person name="Lee H.K."/>
            <person name="Oh T.K."/>
            <person name="Kim J.F."/>
        </authorList>
    </citation>
    <scope>NUCLEOTIDE SEQUENCE [LARGE SCALE GENOMIC DNA]</scope>
    <source>
        <strain evidence="1 2">KCTC 2396</strain>
    </source>
</reference>
<gene>
    <name evidence="1" type="ordered locus">HCH_03154</name>
</gene>
<proteinExistence type="predicted"/>
<dbReference type="STRING" id="349521.HCH_03154"/>
<dbReference type="AlphaFoldDB" id="Q2SHF8"/>
<accession>Q2SHF8</accession>
<dbReference type="RefSeq" id="WP_011396985.1">
    <property type="nucleotide sequence ID" value="NC_007645.1"/>
</dbReference>
<protein>
    <submittedName>
        <fullName evidence="1">Uncharacterized protein</fullName>
    </submittedName>
</protein>